<dbReference type="AlphaFoldDB" id="A0A1F6P8X5"/>
<gene>
    <name evidence="2" type="ORF">A2563_02995</name>
</gene>
<dbReference type="SUPFAM" id="SSF47413">
    <property type="entry name" value="lambda repressor-like DNA-binding domains"/>
    <property type="match status" value="1"/>
</dbReference>
<name>A0A1F6P8X5_9BACT</name>
<proteinExistence type="predicted"/>
<evidence type="ECO:0000313" key="2">
    <source>
        <dbReference type="EMBL" id="OGH92616.1"/>
    </source>
</evidence>
<evidence type="ECO:0000256" key="1">
    <source>
        <dbReference type="SAM" id="Phobius"/>
    </source>
</evidence>
<organism evidence="2 3">
    <name type="scientific">Candidatus Magasanikbacteria bacterium RIFOXYD1_FULL_40_23</name>
    <dbReference type="NCBI Taxonomy" id="1798705"/>
    <lineage>
        <taxon>Bacteria</taxon>
        <taxon>Candidatus Magasanikiibacteriota</taxon>
    </lineage>
</organism>
<dbReference type="PANTHER" id="PTHR34475">
    <property type="match status" value="1"/>
</dbReference>
<sequence length="233" mass="26470">MTVFCIKNLEPLTRVGERLKKTREQQNLTLEDVFKKTRIPLKYLEAIEAARFKELPQAKAHRLAYVREYAEMLKLNPASVLYQFSQESDLNNYSPAHPLRVLRFWPLNSLSNIFRYITISVLVVGFVSYLVWQVNGVLQPPKLSVFTPVDGSISNKPVTLVQGETEKEVRLTVNGKEAMANNQGRFEVPIDLSNGLNTITISAIKKHGKTTTITRHIIVKSPTLTIKNTESNF</sequence>
<dbReference type="InterPro" id="IPR050400">
    <property type="entry name" value="Bact_Cytoskel_RodZ"/>
</dbReference>
<dbReference type="Gene3D" id="1.10.260.40">
    <property type="entry name" value="lambda repressor-like DNA-binding domains"/>
    <property type="match status" value="1"/>
</dbReference>
<dbReference type="InterPro" id="IPR001387">
    <property type="entry name" value="Cro/C1-type_HTH"/>
</dbReference>
<reference evidence="2 3" key="1">
    <citation type="journal article" date="2016" name="Nat. Commun.">
        <title>Thousands of microbial genomes shed light on interconnected biogeochemical processes in an aquifer system.</title>
        <authorList>
            <person name="Anantharaman K."/>
            <person name="Brown C.T."/>
            <person name="Hug L.A."/>
            <person name="Sharon I."/>
            <person name="Castelle C.J."/>
            <person name="Probst A.J."/>
            <person name="Thomas B.C."/>
            <person name="Singh A."/>
            <person name="Wilkins M.J."/>
            <person name="Karaoz U."/>
            <person name="Brodie E.L."/>
            <person name="Williams K.H."/>
            <person name="Hubbard S.S."/>
            <person name="Banfield J.F."/>
        </authorList>
    </citation>
    <scope>NUCLEOTIDE SEQUENCE [LARGE SCALE GENOMIC DNA]</scope>
</reference>
<dbReference type="PANTHER" id="PTHR34475:SF1">
    <property type="entry name" value="CYTOSKELETON PROTEIN RODZ"/>
    <property type="match status" value="1"/>
</dbReference>
<dbReference type="STRING" id="1798705.A2563_02995"/>
<dbReference type="EMBL" id="MFRA01000005">
    <property type="protein sequence ID" value="OGH92616.1"/>
    <property type="molecule type" value="Genomic_DNA"/>
</dbReference>
<keyword evidence="1" id="KW-0472">Membrane</keyword>
<keyword evidence="1" id="KW-0812">Transmembrane</keyword>
<evidence type="ECO:0000313" key="3">
    <source>
        <dbReference type="Proteomes" id="UP000176634"/>
    </source>
</evidence>
<dbReference type="Gene3D" id="2.60.40.10">
    <property type="entry name" value="Immunoglobulins"/>
    <property type="match status" value="1"/>
</dbReference>
<dbReference type="CDD" id="cd00093">
    <property type="entry name" value="HTH_XRE"/>
    <property type="match status" value="1"/>
</dbReference>
<dbReference type="Pfam" id="PF09136">
    <property type="entry name" value="Glucodextran_B"/>
    <property type="match status" value="1"/>
</dbReference>
<dbReference type="InterPro" id="IPR013783">
    <property type="entry name" value="Ig-like_fold"/>
</dbReference>
<protein>
    <recommendedName>
        <fullName evidence="4">HTH cro/C1-type domain-containing protein</fullName>
    </recommendedName>
</protein>
<dbReference type="GO" id="GO:0003677">
    <property type="term" value="F:DNA binding"/>
    <property type="evidence" value="ECO:0007669"/>
    <property type="project" value="InterPro"/>
</dbReference>
<dbReference type="Pfam" id="PF13413">
    <property type="entry name" value="HTH_25"/>
    <property type="match status" value="1"/>
</dbReference>
<evidence type="ECO:0008006" key="4">
    <source>
        <dbReference type="Google" id="ProtNLM"/>
    </source>
</evidence>
<dbReference type="InterPro" id="IPR010982">
    <property type="entry name" value="Lambda_DNA-bd_dom_sf"/>
</dbReference>
<accession>A0A1F6P8X5</accession>
<comment type="caution">
    <text evidence="2">The sequence shown here is derived from an EMBL/GenBank/DDBJ whole genome shotgun (WGS) entry which is preliminary data.</text>
</comment>
<keyword evidence="1" id="KW-1133">Transmembrane helix</keyword>
<feature type="transmembrane region" description="Helical" evidence="1">
    <location>
        <begin position="113"/>
        <end position="132"/>
    </location>
</feature>
<dbReference type="Proteomes" id="UP000176634">
    <property type="component" value="Unassembled WGS sequence"/>
</dbReference>